<feature type="region of interest" description="Disordered" evidence="1">
    <location>
        <begin position="435"/>
        <end position="483"/>
    </location>
</feature>
<sequence length="1053" mass="120503">MVDSLMYLTTSRPDLVFDVCTCARYEALPTKKHLEALKRVFWYLKGTINWGLWYPKDTAMALTAYADADRAGCQNTRRSTSGSAQFLGDKLILWMRSQLTDYGFAFNKIPLYCDNRSAIALCCNNVQHSQSKHIDILHHFIREQVEKGVVELYFVTTYYQLADIFTKALPRERFEFLLPPLDTMTDMTFLRMMLLLNKLLLSHHQPEQMIKFCRPLRHLLRFLLSTFSSFGTLCVLTHLLGYTSNQLDRKGFQSSQKDEEFVQSKQTFLTDRKNLATASRGKKKIAHLFIPSVRFVRKNGREIFGMPIPDALLTDDIKGAPYYDEYLEHVAKYQQHLDAEHGMEDEGGATEFLNYQDLQRALELSLTDQGERTQGVARLVVIRETDSGRIQPLPDRRTNMPTKSFGHAESPSLDAELALTDSETEFDEEAPEIHVGDHDEGQAGPNPGEQNEGQAGPNPVEQDEGQAGSNPGDAVESQPQSSHVVHARINLEHMDSEATDASTQQNIKQMDEELTTTAYPNVQENLKLPTECQVIIEEPASSTRTLSSLQNLDKELNFTNQLFIEKPQEEEYEKTNTKSEVQSMVMVPILQDTSSVPLMTSPVIDLTVSHPVSIKLYAPLPTSTATVTATTTTTFHHHHLNHNNTGGKVGQTWIPTIQIGKSTIPLEKDWWKKPQKLPEEERPATPKPAWTIPSSNVSNVKNNWASALVSTHETPNENSLLAKTRDMTTFINWYCHDIHLHFQMEECHKMLTDQVDWTNPEGDHVRVDVNRTLPLGGPPGHVTIQTQFFFNKDLEYLRYGSKGSSPALSISKMKGASYPDFGIELLVPKQMWIDDACTYDISAKYNISYWWFNRQKFYIDRHESSSRRKEVGTHIRILSVIRIKAYSRYGYDYLSEIVLRRANFQEHTIAKKDFKNLYPNDFGDLNLLLLQGHLDHLPGLDKRMLSTATQLNLTKLGWDATSYEFKHDYTIIESPRAVVFPIDNNDQKIMRFNEIYKLSDGTVTCILEALDYRVKEFKVKRLNSGMNTRFWTQKDVTRSKEFITAIERRPKTR</sequence>
<dbReference type="PANTHER" id="PTHR11439">
    <property type="entry name" value="GAG-POL-RELATED RETROTRANSPOSON"/>
    <property type="match status" value="1"/>
</dbReference>
<evidence type="ECO:0000256" key="1">
    <source>
        <dbReference type="SAM" id="MobiDB-lite"/>
    </source>
</evidence>
<name>A0ABQ4ZHR5_9ASTR</name>
<evidence type="ECO:0008006" key="4">
    <source>
        <dbReference type="Google" id="ProtNLM"/>
    </source>
</evidence>
<dbReference type="PANTHER" id="PTHR11439:SF509">
    <property type="entry name" value="RNA-DIRECTED DNA POLYMERASE"/>
    <property type="match status" value="1"/>
</dbReference>
<dbReference type="CDD" id="cd09272">
    <property type="entry name" value="RNase_HI_RT_Ty1"/>
    <property type="match status" value="1"/>
</dbReference>
<dbReference type="Proteomes" id="UP001151760">
    <property type="component" value="Unassembled WGS sequence"/>
</dbReference>
<evidence type="ECO:0000313" key="3">
    <source>
        <dbReference type="Proteomes" id="UP001151760"/>
    </source>
</evidence>
<evidence type="ECO:0000313" key="2">
    <source>
        <dbReference type="EMBL" id="GJS89749.1"/>
    </source>
</evidence>
<keyword evidence="3" id="KW-1185">Reference proteome</keyword>
<reference evidence="2" key="2">
    <citation type="submission" date="2022-01" db="EMBL/GenBank/DDBJ databases">
        <authorList>
            <person name="Yamashiro T."/>
            <person name="Shiraishi A."/>
            <person name="Satake H."/>
            <person name="Nakayama K."/>
        </authorList>
    </citation>
    <scope>NUCLEOTIDE SEQUENCE</scope>
</reference>
<comment type="caution">
    <text evidence="2">The sequence shown here is derived from an EMBL/GenBank/DDBJ whole genome shotgun (WGS) entry which is preliminary data.</text>
</comment>
<reference evidence="2" key="1">
    <citation type="journal article" date="2022" name="Int. J. Mol. Sci.">
        <title>Draft Genome of Tanacetum Coccineum: Genomic Comparison of Closely Related Tanacetum-Family Plants.</title>
        <authorList>
            <person name="Yamashiro T."/>
            <person name="Shiraishi A."/>
            <person name="Nakayama K."/>
            <person name="Satake H."/>
        </authorList>
    </citation>
    <scope>NUCLEOTIDE SEQUENCE</scope>
</reference>
<feature type="region of interest" description="Disordered" evidence="1">
    <location>
        <begin position="388"/>
        <end position="413"/>
    </location>
</feature>
<accession>A0ABQ4ZHR5</accession>
<organism evidence="2 3">
    <name type="scientific">Tanacetum coccineum</name>
    <dbReference type="NCBI Taxonomy" id="301880"/>
    <lineage>
        <taxon>Eukaryota</taxon>
        <taxon>Viridiplantae</taxon>
        <taxon>Streptophyta</taxon>
        <taxon>Embryophyta</taxon>
        <taxon>Tracheophyta</taxon>
        <taxon>Spermatophyta</taxon>
        <taxon>Magnoliopsida</taxon>
        <taxon>eudicotyledons</taxon>
        <taxon>Gunneridae</taxon>
        <taxon>Pentapetalae</taxon>
        <taxon>asterids</taxon>
        <taxon>campanulids</taxon>
        <taxon>Asterales</taxon>
        <taxon>Asteraceae</taxon>
        <taxon>Asteroideae</taxon>
        <taxon>Anthemideae</taxon>
        <taxon>Anthemidinae</taxon>
        <taxon>Tanacetum</taxon>
    </lineage>
</organism>
<proteinExistence type="predicted"/>
<dbReference type="EMBL" id="BQNB010011374">
    <property type="protein sequence ID" value="GJS89749.1"/>
    <property type="molecule type" value="Genomic_DNA"/>
</dbReference>
<gene>
    <name evidence="2" type="ORF">Tco_0772385</name>
</gene>
<protein>
    <recommendedName>
        <fullName evidence="4">Copia protein</fullName>
    </recommendedName>
</protein>